<dbReference type="EMBL" id="JANFZH010000021">
    <property type="protein sequence ID" value="MCQ4840257.1"/>
    <property type="molecule type" value="Genomic_DNA"/>
</dbReference>
<gene>
    <name evidence="6" type="ORF">NE695_10070</name>
</gene>
<dbReference type="CDD" id="cd06267">
    <property type="entry name" value="PBP1_LacI_sugar_binding-like"/>
    <property type="match status" value="1"/>
</dbReference>
<dbReference type="Proteomes" id="UP001524473">
    <property type="component" value="Unassembled WGS sequence"/>
</dbReference>
<keyword evidence="4" id="KW-0804">Transcription</keyword>
<dbReference type="Gene3D" id="3.40.50.2300">
    <property type="match status" value="2"/>
</dbReference>
<dbReference type="GeneID" id="90532126"/>
<dbReference type="InterPro" id="IPR028082">
    <property type="entry name" value="Peripla_BP_I"/>
</dbReference>
<evidence type="ECO:0000259" key="5">
    <source>
        <dbReference type="Pfam" id="PF13377"/>
    </source>
</evidence>
<evidence type="ECO:0000313" key="7">
    <source>
        <dbReference type="Proteomes" id="UP001524473"/>
    </source>
</evidence>
<dbReference type="SUPFAM" id="SSF53822">
    <property type="entry name" value="Periplasmic binding protein-like I"/>
    <property type="match status" value="1"/>
</dbReference>
<evidence type="ECO:0000256" key="2">
    <source>
        <dbReference type="ARBA" id="ARBA00023015"/>
    </source>
</evidence>
<dbReference type="PANTHER" id="PTHR30146:SF148">
    <property type="entry name" value="HTH-TYPE TRANSCRIPTIONAL REPRESSOR PURR-RELATED"/>
    <property type="match status" value="1"/>
</dbReference>
<keyword evidence="1" id="KW-0678">Repressor</keyword>
<sequence length="268" mass="29655">MIPDICGTFFNEVVYAVEKAAEAYGYRVLLCNSDNNVEKERSAIEELLSYKVGGLVIVPVNFLTDNNLKLINDVWRGGTPVVCVDRELPGFEGDGVYIDNEPGLHEIIDQLVQQGHSRFAVIHEGISLPIEQFRIHSIDTALQNNGLVLRKDFIVDIHQETVSYAVPIHRVLQDPEPPTAVLALSSTATVSAVCAIYSCGRKIPDDVLLVGFDDFHTLDAFGYSVEFSPKPLELGTVAARTLLRRLEHPGEANAAQRIVLRTCMQIKK</sequence>
<dbReference type="RefSeq" id="WP_256191869.1">
    <property type="nucleotide sequence ID" value="NZ_CABKVV010000013.1"/>
</dbReference>
<dbReference type="InterPro" id="IPR046335">
    <property type="entry name" value="LacI/GalR-like_sensor"/>
</dbReference>
<accession>A0ABT1S006</accession>
<dbReference type="PANTHER" id="PTHR30146">
    <property type="entry name" value="LACI-RELATED TRANSCRIPTIONAL REPRESSOR"/>
    <property type="match status" value="1"/>
</dbReference>
<reference evidence="6 7" key="1">
    <citation type="submission" date="2022-06" db="EMBL/GenBank/DDBJ databases">
        <title>Isolation of gut microbiota from human fecal samples.</title>
        <authorList>
            <person name="Pamer E.G."/>
            <person name="Barat B."/>
            <person name="Waligurski E."/>
            <person name="Medina S."/>
            <person name="Paddock L."/>
            <person name="Mostad J."/>
        </authorList>
    </citation>
    <scope>NUCLEOTIDE SEQUENCE [LARGE SCALE GENOMIC DNA]</scope>
    <source>
        <strain evidence="6 7">DFI.9.73</strain>
    </source>
</reference>
<evidence type="ECO:0000256" key="3">
    <source>
        <dbReference type="ARBA" id="ARBA00023125"/>
    </source>
</evidence>
<name>A0ABT1S006_9FIRM</name>
<keyword evidence="7" id="KW-1185">Reference proteome</keyword>
<organism evidence="6 7">
    <name type="scientific">Neglectibacter timonensis</name>
    <dbReference type="NCBI Taxonomy" id="1776382"/>
    <lineage>
        <taxon>Bacteria</taxon>
        <taxon>Bacillati</taxon>
        <taxon>Bacillota</taxon>
        <taxon>Clostridia</taxon>
        <taxon>Eubacteriales</taxon>
        <taxon>Oscillospiraceae</taxon>
        <taxon>Neglectibacter</taxon>
    </lineage>
</organism>
<evidence type="ECO:0000313" key="6">
    <source>
        <dbReference type="EMBL" id="MCQ4840257.1"/>
    </source>
</evidence>
<protein>
    <submittedName>
        <fullName evidence="6">Substrate-binding domain-containing protein</fullName>
    </submittedName>
</protein>
<keyword evidence="2" id="KW-0805">Transcription regulation</keyword>
<feature type="domain" description="Transcriptional regulator LacI/GalR-like sensor" evidence="5">
    <location>
        <begin position="108"/>
        <end position="261"/>
    </location>
</feature>
<evidence type="ECO:0000256" key="4">
    <source>
        <dbReference type="ARBA" id="ARBA00023163"/>
    </source>
</evidence>
<proteinExistence type="predicted"/>
<evidence type="ECO:0000256" key="1">
    <source>
        <dbReference type="ARBA" id="ARBA00022491"/>
    </source>
</evidence>
<comment type="caution">
    <text evidence="6">The sequence shown here is derived from an EMBL/GenBank/DDBJ whole genome shotgun (WGS) entry which is preliminary data.</text>
</comment>
<dbReference type="Pfam" id="PF13377">
    <property type="entry name" value="Peripla_BP_3"/>
    <property type="match status" value="1"/>
</dbReference>
<keyword evidence="3" id="KW-0238">DNA-binding</keyword>